<reference evidence="2 3" key="1">
    <citation type="submission" date="2019-12" db="EMBL/GenBank/DDBJ databases">
        <authorList>
            <person name="Lee S.D."/>
        </authorList>
    </citation>
    <scope>NUCLEOTIDE SEQUENCE [LARGE SCALE GENOMIC DNA]</scope>
    <source>
        <strain evidence="2 3">GH1-50</strain>
    </source>
</reference>
<sequence length="113" mass="11799">MTCPRLSFGLVLCIGLTACVAEEDTALVTPIEGEAGAFGEAADDVGGDNALPEECDAADYRPLIGTSIAAVTLPADDMIRAYGETAIVTQEYLPQRTNIIYGMDGVILRVTCG</sequence>
<keyword evidence="1" id="KW-0732">Signal</keyword>
<accession>A0A7C9MY75</accession>
<dbReference type="RefSeq" id="WP_160764786.1">
    <property type="nucleotide sequence ID" value="NZ_WUPT01000002.1"/>
</dbReference>
<evidence type="ECO:0000256" key="1">
    <source>
        <dbReference type="SAM" id="SignalP"/>
    </source>
</evidence>
<protein>
    <recommendedName>
        <fullName evidence="4">Peptidase inhibitor I78 family protein</fullName>
    </recommendedName>
</protein>
<dbReference type="Gene3D" id="3.30.10.10">
    <property type="entry name" value="Trypsin Inhibitor V, subunit A"/>
    <property type="match status" value="1"/>
</dbReference>
<evidence type="ECO:0000313" key="3">
    <source>
        <dbReference type="Proteomes" id="UP000480350"/>
    </source>
</evidence>
<gene>
    <name evidence="2" type="ORF">GQ651_13630</name>
</gene>
<feature type="chain" id="PRO_5028927717" description="Peptidase inhibitor I78 family protein" evidence="1">
    <location>
        <begin position="22"/>
        <end position="113"/>
    </location>
</feature>
<organism evidence="2 3">
    <name type="scientific">Kangsaoukella pontilimi</name>
    <dbReference type="NCBI Taxonomy" id="2691042"/>
    <lineage>
        <taxon>Bacteria</taxon>
        <taxon>Pseudomonadati</taxon>
        <taxon>Pseudomonadota</taxon>
        <taxon>Alphaproteobacteria</taxon>
        <taxon>Rhodobacterales</taxon>
        <taxon>Paracoccaceae</taxon>
        <taxon>Kangsaoukella</taxon>
    </lineage>
</organism>
<evidence type="ECO:0000313" key="2">
    <source>
        <dbReference type="EMBL" id="MXQ08894.1"/>
    </source>
</evidence>
<evidence type="ECO:0008006" key="4">
    <source>
        <dbReference type="Google" id="ProtNLM"/>
    </source>
</evidence>
<dbReference type="EMBL" id="WUPT01000002">
    <property type="protein sequence ID" value="MXQ08894.1"/>
    <property type="molecule type" value="Genomic_DNA"/>
</dbReference>
<comment type="caution">
    <text evidence="2">The sequence shown here is derived from an EMBL/GenBank/DDBJ whole genome shotgun (WGS) entry which is preliminary data.</text>
</comment>
<feature type="signal peptide" evidence="1">
    <location>
        <begin position="1"/>
        <end position="21"/>
    </location>
</feature>
<reference evidence="2 3" key="2">
    <citation type="submission" date="2020-03" db="EMBL/GenBank/DDBJ databases">
        <title>Kangsaoukella pontilimi gen. nov., sp. nov., a new member of the family Rhodobacteraceae isolated from a tidal mudflat.</title>
        <authorList>
            <person name="Kim I.S."/>
        </authorList>
    </citation>
    <scope>NUCLEOTIDE SEQUENCE [LARGE SCALE GENOMIC DNA]</scope>
    <source>
        <strain evidence="2 3">GH1-50</strain>
    </source>
</reference>
<dbReference type="AlphaFoldDB" id="A0A7C9MY75"/>
<dbReference type="PROSITE" id="PS51257">
    <property type="entry name" value="PROKAR_LIPOPROTEIN"/>
    <property type="match status" value="1"/>
</dbReference>
<proteinExistence type="predicted"/>
<name>A0A7C9MY75_9RHOB</name>
<keyword evidence="3" id="KW-1185">Reference proteome</keyword>
<dbReference type="Proteomes" id="UP000480350">
    <property type="component" value="Unassembled WGS sequence"/>
</dbReference>